<evidence type="ECO:0000259" key="11">
    <source>
        <dbReference type="Pfam" id="PF10496"/>
    </source>
</evidence>
<dbReference type="EMBL" id="SDIL01000038">
    <property type="protein sequence ID" value="RXK38967.1"/>
    <property type="molecule type" value="Genomic_DNA"/>
</dbReference>
<evidence type="ECO:0000256" key="5">
    <source>
        <dbReference type="ARBA" id="ARBA00022927"/>
    </source>
</evidence>
<keyword evidence="4 10" id="KW-0812">Transmembrane</keyword>
<evidence type="ECO:0000256" key="8">
    <source>
        <dbReference type="ARBA" id="ARBA00023136"/>
    </source>
</evidence>
<comment type="caution">
    <text evidence="12">The sequence shown here is derived from an EMBL/GenBank/DDBJ whole genome shotgun (WGS) entry which is preliminary data.</text>
</comment>
<feature type="transmembrane region" description="Helical" evidence="10">
    <location>
        <begin position="383"/>
        <end position="402"/>
    </location>
</feature>
<dbReference type="InterPro" id="IPR019529">
    <property type="entry name" value="Syntaxin-18_N"/>
</dbReference>
<keyword evidence="7" id="KW-0175">Coiled coil</keyword>
<keyword evidence="13" id="KW-1185">Reference proteome</keyword>
<evidence type="ECO:0000256" key="3">
    <source>
        <dbReference type="ARBA" id="ARBA00022448"/>
    </source>
</evidence>
<keyword evidence="5" id="KW-0653">Protein transport</keyword>
<evidence type="ECO:0000256" key="10">
    <source>
        <dbReference type="SAM" id="Phobius"/>
    </source>
</evidence>
<evidence type="ECO:0000256" key="2">
    <source>
        <dbReference type="ARBA" id="ARBA00009063"/>
    </source>
</evidence>
<evidence type="ECO:0000313" key="13">
    <source>
        <dbReference type="Proteomes" id="UP000289152"/>
    </source>
</evidence>
<feature type="compositionally biased region" description="Low complexity" evidence="9">
    <location>
        <begin position="260"/>
        <end position="278"/>
    </location>
</feature>
<dbReference type="PANTHER" id="PTHR15959">
    <property type="entry name" value="SYNTAXIN-18"/>
    <property type="match status" value="1"/>
</dbReference>
<evidence type="ECO:0000313" key="12">
    <source>
        <dbReference type="EMBL" id="RXK38967.1"/>
    </source>
</evidence>
<comment type="subcellular location">
    <subcellularLocation>
        <location evidence="1">Membrane</location>
        <topology evidence="1">Single-pass type IV membrane protein</topology>
    </subcellularLocation>
</comment>
<reference evidence="12 13" key="1">
    <citation type="submission" date="2016-06" db="EMBL/GenBank/DDBJ databases">
        <title>Evolution of pathogenesis and genome organization in the Tremellales.</title>
        <authorList>
            <person name="Cuomo C."/>
            <person name="Litvintseva A."/>
            <person name="Heitman J."/>
            <person name="Chen Y."/>
            <person name="Sun S."/>
            <person name="Springer D."/>
            <person name="Dromer F."/>
            <person name="Young S."/>
            <person name="Zeng Q."/>
            <person name="Chapman S."/>
            <person name="Gujja S."/>
            <person name="Saif S."/>
            <person name="Birren B."/>
        </authorList>
    </citation>
    <scope>NUCLEOTIDE SEQUENCE [LARGE SCALE GENOMIC DNA]</scope>
    <source>
        <strain evidence="12 13">ATCC 28783</strain>
    </source>
</reference>
<evidence type="ECO:0000256" key="4">
    <source>
        <dbReference type="ARBA" id="ARBA00022692"/>
    </source>
</evidence>
<feature type="domain" description="SNARE-complex protein Syntaxin-18 N-terminal" evidence="11">
    <location>
        <begin position="4"/>
        <end position="105"/>
    </location>
</feature>
<dbReference type="Pfam" id="PF10496">
    <property type="entry name" value="Syntaxin-18_N"/>
    <property type="match status" value="1"/>
</dbReference>
<comment type="similarity">
    <text evidence="2">Belongs to the syntaxin family.</text>
</comment>
<evidence type="ECO:0000256" key="9">
    <source>
        <dbReference type="SAM" id="MobiDB-lite"/>
    </source>
</evidence>
<evidence type="ECO:0000256" key="7">
    <source>
        <dbReference type="ARBA" id="ARBA00023054"/>
    </source>
</evidence>
<dbReference type="FunCoup" id="A0A4V1M433">
    <property type="interactions" value="196"/>
</dbReference>
<dbReference type="OrthoDB" id="342981at2759"/>
<accession>A0A4V1M433</accession>
<feature type="region of interest" description="Disordered" evidence="9">
    <location>
        <begin position="228"/>
        <end position="292"/>
    </location>
</feature>
<organism evidence="12 13">
    <name type="scientific">Tremella mesenterica</name>
    <name type="common">Jelly fungus</name>
    <dbReference type="NCBI Taxonomy" id="5217"/>
    <lineage>
        <taxon>Eukaryota</taxon>
        <taxon>Fungi</taxon>
        <taxon>Dikarya</taxon>
        <taxon>Basidiomycota</taxon>
        <taxon>Agaricomycotina</taxon>
        <taxon>Tremellomycetes</taxon>
        <taxon>Tremellales</taxon>
        <taxon>Tremellaceae</taxon>
        <taxon>Tremella</taxon>
    </lineage>
</organism>
<feature type="compositionally biased region" description="Polar residues" evidence="9">
    <location>
        <begin position="250"/>
        <end position="259"/>
    </location>
</feature>
<dbReference type="STRING" id="5217.A0A4V1M433"/>
<dbReference type="GO" id="GO:0005783">
    <property type="term" value="C:endoplasmic reticulum"/>
    <property type="evidence" value="ECO:0007669"/>
    <property type="project" value="TreeGrafter"/>
</dbReference>
<dbReference type="FunFam" id="1.20.5.110:FF:000069">
    <property type="entry name" value="Related to syntaxin 18"/>
    <property type="match status" value="1"/>
</dbReference>
<dbReference type="Proteomes" id="UP000289152">
    <property type="component" value="Unassembled WGS sequence"/>
</dbReference>
<dbReference type="InParanoid" id="A0A4V1M433"/>
<proteinExistence type="inferred from homology"/>
<keyword evidence="3" id="KW-0813">Transport</keyword>
<feature type="region of interest" description="Disordered" evidence="9">
    <location>
        <begin position="71"/>
        <end position="92"/>
    </location>
</feature>
<feature type="compositionally biased region" description="Basic and acidic residues" evidence="9">
    <location>
        <begin position="192"/>
        <end position="205"/>
    </location>
</feature>
<evidence type="ECO:0000256" key="1">
    <source>
        <dbReference type="ARBA" id="ARBA00004211"/>
    </source>
</evidence>
<evidence type="ECO:0000256" key="6">
    <source>
        <dbReference type="ARBA" id="ARBA00022989"/>
    </source>
</evidence>
<feature type="region of interest" description="Disordered" evidence="9">
    <location>
        <begin position="187"/>
        <end position="215"/>
    </location>
</feature>
<feature type="compositionally biased region" description="Basic and acidic residues" evidence="9">
    <location>
        <begin position="279"/>
        <end position="291"/>
    </location>
</feature>
<dbReference type="GO" id="GO:0015031">
    <property type="term" value="P:protein transport"/>
    <property type="evidence" value="ECO:0007669"/>
    <property type="project" value="UniProtKB-KW"/>
</dbReference>
<dbReference type="VEuPathDB" id="FungiDB:TREMEDRAFT_69965"/>
<sequence>MVYIDRTSEFQQLIGVTNRPKSPARRVRSLSRPRLERQKEEHDAFLKEAYRIHNHLTSLSTLLHSIRKPYLATSEPPRRPPRHQSSLVDTDNDDVMKKWEGSKYLSDRERDEIDTTGRMILRRCKEWVQLLEDSEKTRKTKSSSHSTLLHLLPSLAQPLNPLEPLITAHRASILWTLDNLLTRTTSSLSSLQEERSRRRLEREKTLGSGASREAARLQVLSETKPSFFSLHTPKQKEDTSTLSDFPGGFSNLSTRQVRISNSTSNTQSQGVTVSQSSGEIHESGDQEKNGDEDLQLSPALIQQLENENNTLLSHMESTLSSVLSAEKSLLEISTLQTELVRHLVQQTEITDRLYDEAVGSVGQMGSANEQLKKARKRGGEARFFLLVFLLGASGALLFLHWYS</sequence>
<dbReference type="PANTHER" id="PTHR15959:SF0">
    <property type="entry name" value="SYNTAXIN-18"/>
    <property type="match status" value="1"/>
</dbReference>
<name>A0A4V1M433_TREME</name>
<protein>
    <recommendedName>
        <fullName evidence="11">SNARE-complex protein Syntaxin-18 N-terminal domain-containing protein</fullName>
    </recommendedName>
</protein>
<dbReference type="GO" id="GO:0031201">
    <property type="term" value="C:SNARE complex"/>
    <property type="evidence" value="ECO:0007669"/>
    <property type="project" value="TreeGrafter"/>
</dbReference>
<gene>
    <name evidence="12" type="ORF">M231_03697</name>
</gene>
<keyword evidence="8 10" id="KW-0472">Membrane</keyword>
<dbReference type="GO" id="GO:0006890">
    <property type="term" value="P:retrograde vesicle-mediated transport, Golgi to endoplasmic reticulum"/>
    <property type="evidence" value="ECO:0007669"/>
    <property type="project" value="TreeGrafter"/>
</dbReference>
<keyword evidence="6 10" id="KW-1133">Transmembrane helix</keyword>
<dbReference type="AlphaFoldDB" id="A0A4V1M433"/>